<protein>
    <submittedName>
        <fullName evidence="1">Uncharacterized protein</fullName>
    </submittedName>
</protein>
<dbReference type="EMBL" id="JAVLET010000008">
    <property type="protein sequence ID" value="KAL0468106.1"/>
    <property type="molecule type" value="Genomic_DNA"/>
</dbReference>
<accession>A0ABR3D610</accession>
<keyword evidence="2" id="KW-1185">Reference proteome</keyword>
<reference evidence="1 2" key="1">
    <citation type="submission" date="2023-09" db="EMBL/GenBank/DDBJ databases">
        <title>Multi-omics analysis of a traditional fermented food reveals byproduct-associated fungal strains for waste-to-food upcycling.</title>
        <authorList>
            <consortium name="Lawrence Berkeley National Laboratory"/>
            <person name="Rekdal V.M."/>
            <person name="Villalobos-Escobedo J.M."/>
            <person name="Rodriguez-Valeron N."/>
            <person name="Garcia M.O."/>
            <person name="Vasquez D.P."/>
            <person name="Damayanti I."/>
            <person name="Sorensen P.M."/>
            <person name="Baidoo E.E."/>
            <person name="De Carvalho A.C."/>
            <person name="Riley R."/>
            <person name="Lipzen A."/>
            <person name="He G."/>
            <person name="Yan M."/>
            <person name="Haridas S."/>
            <person name="Daum C."/>
            <person name="Yoshinaga Y."/>
            <person name="Ng V."/>
            <person name="Grigoriev I.V."/>
            <person name="Munk R."/>
            <person name="Nuraida L."/>
            <person name="Wijaya C.H."/>
            <person name="Morales P.-C."/>
            <person name="Keasling J.D."/>
        </authorList>
    </citation>
    <scope>NUCLEOTIDE SEQUENCE [LARGE SCALE GENOMIC DNA]</scope>
    <source>
        <strain evidence="1 2">FGSC 2613</strain>
    </source>
</reference>
<name>A0ABR3D610_NEUIN</name>
<comment type="caution">
    <text evidence="1">The sequence shown here is derived from an EMBL/GenBank/DDBJ whole genome shotgun (WGS) entry which is preliminary data.</text>
</comment>
<dbReference type="Proteomes" id="UP001451303">
    <property type="component" value="Unassembled WGS sequence"/>
</dbReference>
<organism evidence="1 2">
    <name type="scientific">Neurospora intermedia</name>
    <dbReference type="NCBI Taxonomy" id="5142"/>
    <lineage>
        <taxon>Eukaryota</taxon>
        <taxon>Fungi</taxon>
        <taxon>Dikarya</taxon>
        <taxon>Ascomycota</taxon>
        <taxon>Pezizomycotina</taxon>
        <taxon>Sordariomycetes</taxon>
        <taxon>Sordariomycetidae</taxon>
        <taxon>Sordariales</taxon>
        <taxon>Sordariaceae</taxon>
        <taxon>Neurospora</taxon>
    </lineage>
</organism>
<evidence type="ECO:0000313" key="2">
    <source>
        <dbReference type="Proteomes" id="UP001451303"/>
    </source>
</evidence>
<proteinExistence type="predicted"/>
<evidence type="ECO:0000313" key="1">
    <source>
        <dbReference type="EMBL" id="KAL0468106.1"/>
    </source>
</evidence>
<gene>
    <name evidence="1" type="ORF">QR685DRAFT_532408</name>
</gene>
<sequence length="222" mass="25758">MPQDIQSSDTNPNGTVRLIFSMDKSKPPASTWTNQNWRSMKRTKRLWTIWNRILGRKRPQRQDRPSTPDTGDLVIQYPARGTRRIHMRYMEGHILSRRSDKLEEVKIVEHIDSKQHHAVKLKGLPIRSVHKLMDGFQVTTTKPEDAKTLRQIIGCGIVLDCVLECIPPVMPEEAKPVLSGTRSFIPGPSQSLGSKGKLEHQEYRYACSESRRRRRWTWKRVP</sequence>